<sequence length="84" mass="10095">LIDISDLDELVDQVNENTVSDGELLIQIFPHLKTKEKCVKFSEFHRKDKGYFYWLSLIFDELLSRIINRLLIYQNRLYEGKDEE</sequence>
<dbReference type="Proteomes" id="UP000789920">
    <property type="component" value="Unassembled WGS sequence"/>
</dbReference>
<reference evidence="1" key="1">
    <citation type="submission" date="2021-06" db="EMBL/GenBank/DDBJ databases">
        <authorList>
            <person name="Kallberg Y."/>
            <person name="Tangrot J."/>
            <person name="Rosling A."/>
        </authorList>
    </citation>
    <scope>NUCLEOTIDE SEQUENCE</scope>
    <source>
        <strain evidence="1">MA461A</strain>
    </source>
</reference>
<keyword evidence="2" id="KW-1185">Reference proteome</keyword>
<protein>
    <submittedName>
        <fullName evidence="1">24415_t:CDS:1</fullName>
    </submittedName>
</protein>
<gene>
    <name evidence="1" type="ORF">RPERSI_LOCUS27788</name>
</gene>
<comment type="caution">
    <text evidence="1">The sequence shown here is derived from an EMBL/GenBank/DDBJ whole genome shotgun (WGS) entry which is preliminary data.</text>
</comment>
<evidence type="ECO:0000313" key="1">
    <source>
        <dbReference type="EMBL" id="CAG8830366.1"/>
    </source>
</evidence>
<proteinExistence type="predicted"/>
<accession>A0ACA9S8R5</accession>
<feature type="non-terminal residue" evidence="1">
    <location>
        <position position="1"/>
    </location>
</feature>
<organism evidence="1 2">
    <name type="scientific">Racocetra persica</name>
    <dbReference type="NCBI Taxonomy" id="160502"/>
    <lineage>
        <taxon>Eukaryota</taxon>
        <taxon>Fungi</taxon>
        <taxon>Fungi incertae sedis</taxon>
        <taxon>Mucoromycota</taxon>
        <taxon>Glomeromycotina</taxon>
        <taxon>Glomeromycetes</taxon>
        <taxon>Diversisporales</taxon>
        <taxon>Gigasporaceae</taxon>
        <taxon>Racocetra</taxon>
    </lineage>
</organism>
<dbReference type="EMBL" id="CAJVQC010099006">
    <property type="protein sequence ID" value="CAG8830366.1"/>
    <property type="molecule type" value="Genomic_DNA"/>
</dbReference>
<evidence type="ECO:0000313" key="2">
    <source>
        <dbReference type="Proteomes" id="UP000789920"/>
    </source>
</evidence>
<name>A0ACA9S8R5_9GLOM</name>